<dbReference type="SUPFAM" id="SSF51197">
    <property type="entry name" value="Clavaminate synthase-like"/>
    <property type="match status" value="1"/>
</dbReference>
<gene>
    <name evidence="2" type="ORF">M992_1260</name>
</gene>
<dbReference type="EMBL" id="LGAA01000011">
    <property type="protein sequence ID" value="KPD03382.1"/>
    <property type="molecule type" value="Genomic_DNA"/>
</dbReference>
<proteinExistence type="predicted"/>
<dbReference type="PIRSF" id="PIRSF020632">
    <property type="entry name" value="YeaR"/>
    <property type="match status" value="1"/>
</dbReference>
<comment type="caution">
    <text evidence="2">The sequence shown here is derived from an EMBL/GenBank/DDBJ whole genome shotgun (WGS) entry which is preliminary data.</text>
</comment>
<evidence type="ECO:0000313" key="3">
    <source>
        <dbReference type="Proteomes" id="UP000053226"/>
    </source>
</evidence>
<sequence>MERIAIPSHYIHTRSTPFWTRETAPPAIWQRHLDTGTRQGVYPRLSVMFGAIRYYSFDDQFSPEPVETLIIEAGHFAVFPPETWHLIEAVSDEVVFNVDFFVDPQVLLEE</sequence>
<evidence type="ECO:0000313" key="2">
    <source>
        <dbReference type="EMBL" id="KPD03382.1"/>
    </source>
</evidence>
<evidence type="ECO:0000259" key="1">
    <source>
        <dbReference type="Pfam" id="PF09313"/>
    </source>
</evidence>
<reference evidence="2 3" key="1">
    <citation type="submission" date="2015-07" db="EMBL/GenBank/DDBJ databases">
        <title>ATOL: Assembling a taxonomically balanced genome-scale reconstruction of the evolutionary history of the Enterobacteriaceae.</title>
        <authorList>
            <person name="Plunkett G.III."/>
            <person name="Neeno-Eckwall E.C."/>
            <person name="Glasner J.D."/>
            <person name="Perna N.T."/>
        </authorList>
    </citation>
    <scope>NUCLEOTIDE SEQUENCE [LARGE SCALE GENOMIC DNA]</scope>
    <source>
        <strain evidence="2 3">ATCC 35017</strain>
    </source>
</reference>
<dbReference type="Proteomes" id="UP000053226">
    <property type="component" value="Unassembled WGS sequence"/>
</dbReference>
<dbReference type="InterPro" id="IPR014710">
    <property type="entry name" value="RmlC-like_jellyroll"/>
</dbReference>
<accession>A0A0N0IAW0</accession>
<protein>
    <submittedName>
        <fullName evidence="2">Putative cytoplasmic protein</fullName>
    </submittedName>
</protein>
<dbReference type="RefSeq" id="WP_053907790.1">
    <property type="nucleotide sequence ID" value="NZ_CAWMUS010000011.1"/>
</dbReference>
<dbReference type="Pfam" id="PF09313">
    <property type="entry name" value="TehB-like"/>
    <property type="match status" value="1"/>
</dbReference>
<dbReference type="InterPro" id="IPR015392">
    <property type="entry name" value="TehB/YeaR-like_dom"/>
</dbReference>
<dbReference type="Gene3D" id="2.60.120.10">
    <property type="entry name" value="Jelly Rolls"/>
    <property type="match status" value="1"/>
</dbReference>
<keyword evidence="3" id="KW-1185">Reference proteome</keyword>
<dbReference type="InterPro" id="IPR014510">
    <property type="entry name" value="Tellurite-R_YeaR"/>
</dbReference>
<organism evidence="2 3">
    <name type="scientific">Moellerella wisconsensis ATCC 35017</name>
    <dbReference type="NCBI Taxonomy" id="1354267"/>
    <lineage>
        <taxon>Bacteria</taxon>
        <taxon>Pseudomonadati</taxon>
        <taxon>Pseudomonadota</taxon>
        <taxon>Gammaproteobacteria</taxon>
        <taxon>Enterobacterales</taxon>
        <taxon>Morganellaceae</taxon>
        <taxon>Moellerella</taxon>
    </lineage>
</organism>
<name>A0A0N0IAW0_9GAMM</name>
<dbReference type="OrthoDB" id="6506618at2"/>
<feature type="domain" description="TehB/YeaR-like" evidence="1">
    <location>
        <begin position="14"/>
        <end position="98"/>
    </location>
</feature>
<dbReference type="AlphaFoldDB" id="A0A0N0IAW0"/>